<accession>A0A1I8IXC4</accession>
<evidence type="ECO:0000313" key="1">
    <source>
        <dbReference type="Proteomes" id="UP000095280"/>
    </source>
</evidence>
<dbReference type="Proteomes" id="UP000095280">
    <property type="component" value="Unplaced"/>
</dbReference>
<dbReference type="WBParaSite" id="maker-uti_cns_0019586-snap-gene-0.2-mRNA-1">
    <property type="protein sequence ID" value="maker-uti_cns_0019586-snap-gene-0.2-mRNA-1"/>
    <property type="gene ID" value="maker-uti_cns_0019586-snap-gene-0.2"/>
</dbReference>
<proteinExistence type="predicted"/>
<organism evidence="1 2">
    <name type="scientific">Macrostomum lignano</name>
    <dbReference type="NCBI Taxonomy" id="282301"/>
    <lineage>
        <taxon>Eukaryota</taxon>
        <taxon>Metazoa</taxon>
        <taxon>Spiralia</taxon>
        <taxon>Lophotrochozoa</taxon>
        <taxon>Platyhelminthes</taxon>
        <taxon>Rhabditophora</taxon>
        <taxon>Macrostomorpha</taxon>
        <taxon>Macrostomida</taxon>
        <taxon>Macrostomidae</taxon>
        <taxon>Macrostomum</taxon>
    </lineage>
</organism>
<sequence>PGQQCNLTRRRNVTLTCSSSADPAPGLAWRLLLPSPSVDSRLHRSWFAAASAKDRQSTVTSLTLLVEWLPLEQLHLLEMRLIYR</sequence>
<keyword evidence="1" id="KW-1185">Reference proteome</keyword>
<dbReference type="AlphaFoldDB" id="A0A1I8IXC4"/>
<reference evidence="2" key="1">
    <citation type="submission" date="2016-11" db="UniProtKB">
        <authorList>
            <consortium name="WormBaseParasite"/>
        </authorList>
    </citation>
    <scope>IDENTIFICATION</scope>
</reference>
<protein>
    <submittedName>
        <fullName evidence="2">NPHN protein</fullName>
    </submittedName>
</protein>
<evidence type="ECO:0000313" key="2">
    <source>
        <dbReference type="WBParaSite" id="maker-uti_cns_0019586-snap-gene-0.2-mRNA-1"/>
    </source>
</evidence>
<name>A0A1I8IXC4_9PLAT</name>